<reference evidence="3" key="1">
    <citation type="submission" date="2021-03" db="EMBL/GenBank/DDBJ databases">
        <authorList>
            <person name="Wang G."/>
        </authorList>
    </citation>
    <scope>NUCLEOTIDE SEQUENCE</scope>
    <source>
        <strain evidence="3">KCTC 12899</strain>
    </source>
</reference>
<evidence type="ECO:0000313" key="4">
    <source>
        <dbReference type="Proteomes" id="UP000664417"/>
    </source>
</evidence>
<dbReference type="Gene3D" id="2.50.20.10">
    <property type="entry name" value="Lipoprotein localisation LolA/LolB/LppX"/>
    <property type="match status" value="1"/>
</dbReference>
<sequence length="231" mass="26338">MRSFFLVCLLLGTLPAASAGKSSEIDPQLQEIINKIDARNQEVQRLKANFVERRDMSLLKEPIIKKGVFYLDRELGVKFEFEPKEDLILVVSDQEMVSLSPEAGKAARIPLKKRRSFLAHDLLIKNLRVVLDYFKVSYTRTAEGEIGRTLTLTPTKRKAKKKVRELKLWFDETFLISKVQLTAPDGDVFLLELSEATINPELDAALFSTDIPEEFELSDRMDFLFGPNTSL</sequence>
<gene>
    <name evidence="3" type="ORF">J3U88_30555</name>
</gene>
<dbReference type="SUPFAM" id="SSF89392">
    <property type="entry name" value="Prokaryotic lipoproteins and lipoprotein localization factors"/>
    <property type="match status" value="1"/>
</dbReference>
<dbReference type="CDD" id="cd16325">
    <property type="entry name" value="LolA"/>
    <property type="match status" value="1"/>
</dbReference>
<evidence type="ECO:0000256" key="2">
    <source>
        <dbReference type="SAM" id="SignalP"/>
    </source>
</evidence>
<comment type="caution">
    <text evidence="3">The sequence shown here is derived from an EMBL/GenBank/DDBJ whole genome shotgun (WGS) entry which is preliminary data.</text>
</comment>
<dbReference type="InterPro" id="IPR029046">
    <property type="entry name" value="LolA/LolB/LppX"/>
</dbReference>
<dbReference type="PANTHER" id="PTHR35869">
    <property type="entry name" value="OUTER-MEMBRANE LIPOPROTEIN CARRIER PROTEIN"/>
    <property type="match status" value="1"/>
</dbReference>
<dbReference type="PANTHER" id="PTHR35869:SF1">
    <property type="entry name" value="OUTER-MEMBRANE LIPOPROTEIN CARRIER PROTEIN"/>
    <property type="match status" value="1"/>
</dbReference>
<proteinExistence type="predicted"/>
<keyword evidence="1 2" id="KW-0732">Signal</keyword>
<keyword evidence="4" id="KW-1185">Reference proteome</keyword>
<dbReference type="Pfam" id="PF03548">
    <property type="entry name" value="LolA"/>
    <property type="match status" value="1"/>
</dbReference>
<accession>A0A8J7QC00</accession>
<dbReference type="InterPro" id="IPR004564">
    <property type="entry name" value="OM_lipoprot_carrier_LolA-like"/>
</dbReference>
<dbReference type="AlphaFoldDB" id="A0A8J7QC00"/>
<evidence type="ECO:0000256" key="1">
    <source>
        <dbReference type="ARBA" id="ARBA00022729"/>
    </source>
</evidence>
<organism evidence="3 4">
    <name type="scientific">Acanthopleuribacter pedis</name>
    <dbReference type="NCBI Taxonomy" id="442870"/>
    <lineage>
        <taxon>Bacteria</taxon>
        <taxon>Pseudomonadati</taxon>
        <taxon>Acidobacteriota</taxon>
        <taxon>Holophagae</taxon>
        <taxon>Acanthopleuribacterales</taxon>
        <taxon>Acanthopleuribacteraceae</taxon>
        <taxon>Acanthopleuribacter</taxon>
    </lineage>
</organism>
<dbReference type="Proteomes" id="UP000664417">
    <property type="component" value="Unassembled WGS sequence"/>
</dbReference>
<feature type="chain" id="PRO_5035160279" evidence="2">
    <location>
        <begin position="20"/>
        <end position="231"/>
    </location>
</feature>
<evidence type="ECO:0000313" key="3">
    <source>
        <dbReference type="EMBL" id="MBO1322846.1"/>
    </source>
</evidence>
<name>A0A8J7QC00_9BACT</name>
<feature type="signal peptide" evidence="2">
    <location>
        <begin position="1"/>
        <end position="19"/>
    </location>
</feature>
<keyword evidence="3" id="KW-0449">Lipoprotein</keyword>
<dbReference type="EMBL" id="JAFREP010000044">
    <property type="protein sequence ID" value="MBO1322846.1"/>
    <property type="molecule type" value="Genomic_DNA"/>
</dbReference>
<protein>
    <submittedName>
        <fullName evidence="3">Outer membrane lipoprotein carrier protein LolA</fullName>
    </submittedName>
</protein>
<dbReference type="RefSeq" id="WP_207862818.1">
    <property type="nucleotide sequence ID" value="NZ_JAFREP010000044.1"/>
</dbReference>